<dbReference type="InParanoid" id="D2V316"/>
<dbReference type="PROSITE" id="PS50005">
    <property type="entry name" value="TPR"/>
    <property type="match status" value="1"/>
</dbReference>
<sequence>MDSKIRENNQKIDSNWKIKRRELKEKILYRKQDKAEKMLNNKMKIVDGDDAKLITADEKNENSAIENSAPMENSSDPKVVLSSEDAILYLQRTLVRCASNKYEKAMNDLKFAIYLDYTLKETYIVKYLEGFLLYVTGDYLESAHAFKKAIELKEANDSKSNEVEKKVFEIQNVMKHTAEKVMENLNEFHEQTKSYFKHAGNLIKSKLGKQVQEVTAPQEEQTEKVKIPSSIISLEELYFRAGISYYFSTYYRDSIECYNKAIEIGKDHPNLGHYIYNRGLSYYYSHEVDLALDDFLQSMSIINSDECAKMIAYVYGRKDMKKERDVYIQKAKALNPNTKIISAFSYRLLDDNSTELIFSFLPVYNRMLISRTCKYWREIAMKSVVNDDILEISFRNLINNADRQLEKHNHTSSLKEKLFMPSHERVNEYLALRGIFKSGNLESCLKNCDFSIKEECLEMHLFSSIGNGFVPHNLSQFAKEITNSRLFVGIQQHIVPYSMRRSGATWAAVQIMIQHQSLKVDEFELIIRWYGWKLTPGNNVYRRYVDKKILHLIDPNSILMGIKTAEDNDYTEEKFINVLREEPPLDNVTSDSFFRRIKFHLPTYIYDSIVQYSSTDENILFGKVFTSFLNKWIDAKSEQLGFDMEISTNDRLVMIYRLFVHFDRQKSLDLYKELTCYKEDVKQDEGIVKQDEGTLLTSTESSITPAQPLMLNNMTIQDLIAAIQLGVQNALPTTPKAINGNSSELASNPTRNADMKLEKIAQSQYPLPRKVNGDEITANEFWEKLTPLAPYKNKNPIITKRRIMDSTWKIVKANTPNPMYKECPELLEKIRGNIEYGECLNWLLGQEEGFYDTKSPTIIDFPDCCYISDHIARIGNMIPRYTGGYRVIVECWKILKIVRLESEKFFRIDFGLLKTEVKLFKAKGAIDTSVDHSFIPSGSNRRSIKIEPTMITEQNYGSADRNSLVKYLRNKLGSLSTKDINLLKIANMLSLTRSLLKPNANTVSIKQEFHKLVSENRNEKNKRKREEEEESD</sequence>
<evidence type="ECO:0000256" key="1">
    <source>
        <dbReference type="ARBA" id="ARBA00022737"/>
    </source>
</evidence>
<dbReference type="Gene3D" id="1.25.40.10">
    <property type="entry name" value="Tetratricopeptide repeat domain"/>
    <property type="match status" value="2"/>
</dbReference>
<dbReference type="SMART" id="SM00028">
    <property type="entry name" value="TPR"/>
    <property type="match status" value="4"/>
</dbReference>
<dbReference type="VEuPathDB" id="AmoebaDB:NAEGRDRAFT_46298"/>
<dbReference type="InterPro" id="IPR036047">
    <property type="entry name" value="F-box-like_dom_sf"/>
</dbReference>
<protein>
    <submittedName>
        <fullName evidence="4">TPR domain-containing protein</fullName>
    </submittedName>
</protein>
<dbReference type="SUPFAM" id="SSF81383">
    <property type="entry name" value="F-box domain"/>
    <property type="match status" value="1"/>
</dbReference>
<dbReference type="PANTHER" id="PTHR44858">
    <property type="entry name" value="TETRATRICOPEPTIDE REPEAT PROTEIN 6"/>
    <property type="match status" value="1"/>
</dbReference>
<dbReference type="AlphaFoldDB" id="D2V316"/>
<dbReference type="SUPFAM" id="SSF48452">
    <property type="entry name" value="TPR-like"/>
    <property type="match status" value="1"/>
</dbReference>
<organism evidence="5">
    <name type="scientific">Naegleria gruberi</name>
    <name type="common">Amoeba</name>
    <dbReference type="NCBI Taxonomy" id="5762"/>
    <lineage>
        <taxon>Eukaryota</taxon>
        <taxon>Discoba</taxon>
        <taxon>Heterolobosea</taxon>
        <taxon>Tetramitia</taxon>
        <taxon>Eutetramitia</taxon>
        <taxon>Vahlkampfiidae</taxon>
        <taxon>Naegleria</taxon>
    </lineage>
</organism>
<name>D2V316_NAEGR</name>
<dbReference type="InterPro" id="IPR050498">
    <property type="entry name" value="Ycf3"/>
</dbReference>
<dbReference type="InterPro" id="IPR019734">
    <property type="entry name" value="TPR_rpt"/>
</dbReference>
<dbReference type="GO" id="GO:0046813">
    <property type="term" value="P:receptor-mediated virion attachment to host cell"/>
    <property type="evidence" value="ECO:0007669"/>
    <property type="project" value="TreeGrafter"/>
</dbReference>
<evidence type="ECO:0000313" key="4">
    <source>
        <dbReference type="EMBL" id="EFC48700.1"/>
    </source>
</evidence>
<gene>
    <name evidence="4" type="ORF">NAEGRDRAFT_46298</name>
</gene>
<keyword evidence="5" id="KW-1185">Reference proteome</keyword>
<accession>D2V316</accession>
<dbReference type="EMBL" id="GG738850">
    <property type="protein sequence ID" value="EFC48700.1"/>
    <property type="molecule type" value="Genomic_DNA"/>
</dbReference>
<dbReference type="PANTHER" id="PTHR44858:SF1">
    <property type="entry name" value="UDP-N-ACETYLGLUCOSAMINE--PEPTIDE N-ACETYLGLUCOSAMINYLTRANSFERASE SPINDLY-RELATED"/>
    <property type="match status" value="1"/>
</dbReference>
<dbReference type="InterPro" id="IPR011990">
    <property type="entry name" value="TPR-like_helical_dom_sf"/>
</dbReference>
<feature type="repeat" description="TPR" evidence="3">
    <location>
        <begin position="235"/>
        <end position="268"/>
    </location>
</feature>
<proteinExistence type="predicted"/>
<dbReference type="GeneID" id="8861539"/>
<reference evidence="4 5" key="1">
    <citation type="journal article" date="2010" name="Cell">
        <title>The genome of Naegleria gruberi illuminates early eukaryotic versatility.</title>
        <authorList>
            <person name="Fritz-Laylin L.K."/>
            <person name="Prochnik S.E."/>
            <person name="Ginger M.L."/>
            <person name="Dacks J.B."/>
            <person name="Carpenter M.L."/>
            <person name="Field M.C."/>
            <person name="Kuo A."/>
            <person name="Paredez A."/>
            <person name="Chapman J."/>
            <person name="Pham J."/>
            <person name="Shu S."/>
            <person name="Neupane R."/>
            <person name="Cipriano M."/>
            <person name="Mancuso J."/>
            <person name="Tu H."/>
            <person name="Salamov A."/>
            <person name="Lindquist E."/>
            <person name="Shapiro H."/>
            <person name="Lucas S."/>
            <person name="Grigoriev I.V."/>
            <person name="Cande W.Z."/>
            <person name="Fulton C."/>
            <person name="Rokhsar D.S."/>
            <person name="Dawson S.C."/>
        </authorList>
    </citation>
    <scope>NUCLEOTIDE SEQUENCE [LARGE SCALE GENOMIC DNA]</scope>
    <source>
        <strain evidence="4 5">NEG-M</strain>
    </source>
</reference>
<dbReference type="Proteomes" id="UP000006671">
    <property type="component" value="Unassembled WGS sequence"/>
</dbReference>
<keyword evidence="1" id="KW-0677">Repeat</keyword>
<dbReference type="KEGG" id="ngr:NAEGRDRAFT_46298"/>
<evidence type="ECO:0000256" key="2">
    <source>
        <dbReference type="ARBA" id="ARBA00022803"/>
    </source>
</evidence>
<evidence type="ECO:0000313" key="5">
    <source>
        <dbReference type="Proteomes" id="UP000006671"/>
    </source>
</evidence>
<dbReference type="RefSeq" id="XP_002681444.1">
    <property type="nucleotide sequence ID" value="XM_002681398.1"/>
</dbReference>
<keyword evidence="2 3" id="KW-0802">TPR repeat</keyword>
<evidence type="ECO:0000256" key="3">
    <source>
        <dbReference type="PROSITE-ProRule" id="PRU00339"/>
    </source>
</evidence>